<dbReference type="PANTHER" id="PTHR43790:SF9">
    <property type="entry name" value="GALACTOFURANOSE TRANSPORTER ATP-BINDING PROTEIN YTFR"/>
    <property type="match status" value="1"/>
</dbReference>
<dbReference type="FunFam" id="3.40.50.300:FF:000127">
    <property type="entry name" value="Ribose import ATP-binding protein RbsA"/>
    <property type="match status" value="1"/>
</dbReference>
<dbReference type="CDD" id="cd03215">
    <property type="entry name" value="ABC_Carb_Monos_II"/>
    <property type="match status" value="1"/>
</dbReference>
<name>A0A0P1I8R0_9RHOB</name>
<organism evidence="11 12">
    <name type="scientific">Shimia thalassica</name>
    <dbReference type="NCBI Taxonomy" id="1715693"/>
    <lineage>
        <taxon>Bacteria</taxon>
        <taxon>Pseudomonadati</taxon>
        <taxon>Pseudomonadota</taxon>
        <taxon>Alphaproteobacteria</taxon>
        <taxon>Rhodobacterales</taxon>
        <taxon>Roseobacteraceae</taxon>
    </lineage>
</organism>
<dbReference type="PROSITE" id="PS50893">
    <property type="entry name" value="ABC_TRANSPORTER_2"/>
    <property type="match status" value="2"/>
</dbReference>
<evidence type="ECO:0000256" key="6">
    <source>
        <dbReference type="ARBA" id="ARBA00022741"/>
    </source>
</evidence>
<evidence type="ECO:0000256" key="3">
    <source>
        <dbReference type="ARBA" id="ARBA00022475"/>
    </source>
</evidence>
<evidence type="ECO:0000313" key="11">
    <source>
        <dbReference type="EMBL" id="CUJ97889.1"/>
    </source>
</evidence>
<accession>A0A0P1I8R0</accession>
<comment type="subcellular location">
    <subcellularLocation>
        <location evidence="1">Cell membrane</location>
        <topology evidence="1">Peripheral membrane protein</topology>
    </subcellularLocation>
</comment>
<dbReference type="RefSeq" id="WP_058311235.1">
    <property type="nucleotide sequence ID" value="NZ_CYTW01000002.1"/>
</dbReference>
<evidence type="ECO:0000256" key="7">
    <source>
        <dbReference type="ARBA" id="ARBA00022840"/>
    </source>
</evidence>
<dbReference type="GO" id="GO:0005886">
    <property type="term" value="C:plasma membrane"/>
    <property type="evidence" value="ECO:0007669"/>
    <property type="project" value="UniProtKB-SubCell"/>
</dbReference>
<dbReference type="InterPro" id="IPR050107">
    <property type="entry name" value="ABC_carbohydrate_import_ATPase"/>
</dbReference>
<evidence type="ECO:0000256" key="1">
    <source>
        <dbReference type="ARBA" id="ARBA00004202"/>
    </source>
</evidence>
<feature type="domain" description="ABC transporter" evidence="10">
    <location>
        <begin position="264"/>
        <end position="508"/>
    </location>
</feature>
<dbReference type="Pfam" id="PF00005">
    <property type="entry name" value="ABC_tran"/>
    <property type="match status" value="2"/>
</dbReference>
<dbReference type="InterPro" id="IPR003439">
    <property type="entry name" value="ABC_transporter-like_ATP-bd"/>
</dbReference>
<keyword evidence="2" id="KW-0813">Transport</keyword>
<keyword evidence="5" id="KW-0677">Repeat</keyword>
<gene>
    <name evidence="11" type="primary">rbsA_2</name>
    <name evidence="11" type="ORF">PH7735_02013</name>
</gene>
<sequence length="524" mass="56501">MKHESLGSAEREERHRALFTLSGVKKAFGSNLVLDGIDFELQPGEIHALVGENGAGKSTCLGLLYGLHQPTGGKLERNGDVVRIESPSHAQELGIGCVFQELSLAGGLSVAENIFAGRAPSRFGVVDWPELRRRAEALLAEFDLSINVSQPVDSLPISTRQIVEIVKAISMDSQVLLLDEPTSALTPDEVEALFKVLRKLTAKGIGIVYVSHHMTEIFTIADRISVLRDGKKISTTQTSQTSQAQVVSEMIGGAHPGDVERSDDQLGDVVLKVEHLSNDDHFHDVSFDVSAGEILGVAGLLGSRRSEIMRSLVGLMHGFSGAVYLHGESTGFRSLRDAMQAGIGYVPEERKTEGLFLEDTLYNNLAAASLDKHTRFGLVRRRSVISACESAIKAFRVKTTGPEEIIGALSGGNQQKIMLAKWLERAPALLIIEEPTKGVDVGAKFQIHTELQRRAADGMAIIVVSSDFPELVSLSTRILVVHEGRVMGNIAARDATEDSLLQMAAGLSAPARPSNEIPQEGMAP</sequence>
<dbReference type="Proteomes" id="UP000051870">
    <property type="component" value="Unassembled WGS sequence"/>
</dbReference>
<protein>
    <submittedName>
        <fullName evidence="11">Ribose import ATP-binding protein RbsA</fullName>
        <ecNumber evidence="11">3.6.3.17</ecNumber>
    </submittedName>
</protein>
<keyword evidence="9" id="KW-0472">Membrane</keyword>
<dbReference type="InterPro" id="IPR017871">
    <property type="entry name" value="ABC_transporter-like_CS"/>
</dbReference>
<dbReference type="PROSITE" id="PS00211">
    <property type="entry name" value="ABC_TRANSPORTER_1"/>
    <property type="match status" value="1"/>
</dbReference>
<dbReference type="CDD" id="cd03216">
    <property type="entry name" value="ABC_Carb_Monos_I"/>
    <property type="match status" value="1"/>
</dbReference>
<evidence type="ECO:0000256" key="5">
    <source>
        <dbReference type="ARBA" id="ARBA00022737"/>
    </source>
</evidence>
<keyword evidence="12" id="KW-1185">Reference proteome</keyword>
<reference evidence="12" key="1">
    <citation type="submission" date="2015-09" db="EMBL/GenBank/DDBJ databases">
        <authorList>
            <person name="Rodrigo-Torres Lidia"/>
            <person name="Arahal R.David."/>
        </authorList>
    </citation>
    <scope>NUCLEOTIDE SEQUENCE [LARGE SCALE GENOMIC DNA]</scope>
    <source>
        <strain evidence="12">CECT 7735</strain>
    </source>
</reference>
<dbReference type="STRING" id="1715693.PH7735_02013"/>
<dbReference type="AlphaFoldDB" id="A0A0P1I8R0"/>
<keyword evidence="7 11" id="KW-0067">ATP-binding</keyword>
<evidence type="ECO:0000259" key="10">
    <source>
        <dbReference type="PROSITE" id="PS50893"/>
    </source>
</evidence>
<evidence type="ECO:0000256" key="8">
    <source>
        <dbReference type="ARBA" id="ARBA00022967"/>
    </source>
</evidence>
<dbReference type="Gene3D" id="3.40.50.300">
    <property type="entry name" value="P-loop containing nucleotide triphosphate hydrolases"/>
    <property type="match status" value="2"/>
</dbReference>
<dbReference type="GO" id="GO:0016887">
    <property type="term" value="F:ATP hydrolysis activity"/>
    <property type="evidence" value="ECO:0007669"/>
    <property type="project" value="InterPro"/>
</dbReference>
<keyword evidence="8" id="KW-1278">Translocase</keyword>
<evidence type="ECO:0000256" key="4">
    <source>
        <dbReference type="ARBA" id="ARBA00022597"/>
    </source>
</evidence>
<keyword evidence="6" id="KW-0547">Nucleotide-binding</keyword>
<dbReference type="SUPFAM" id="SSF52540">
    <property type="entry name" value="P-loop containing nucleoside triphosphate hydrolases"/>
    <property type="match status" value="2"/>
</dbReference>
<dbReference type="InterPro" id="IPR027417">
    <property type="entry name" value="P-loop_NTPase"/>
</dbReference>
<dbReference type="GeneID" id="83881047"/>
<dbReference type="PANTHER" id="PTHR43790">
    <property type="entry name" value="CARBOHYDRATE TRANSPORT ATP-BINDING PROTEIN MG119-RELATED"/>
    <property type="match status" value="1"/>
</dbReference>
<keyword evidence="11" id="KW-0378">Hydrolase</keyword>
<dbReference type="InterPro" id="IPR003593">
    <property type="entry name" value="AAA+_ATPase"/>
</dbReference>
<dbReference type="SMART" id="SM00382">
    <property type="entry name" value="AAA"/>
    <property type="match status" value="2"/>
</dbReference>
<dbReference type="GO" id="GO:0005524">
    <property type="term" value="F:ATP binding"/>
    <property type="evidence" value="ECO:0007669"/>
    <property type="project" value="UniProtKB-KW"/>
</dbReference>
<evidence type="ECO:0000256" key="2">
    <source>
        <dbReference type="ARBA" id="ARBA00022448"/>
    </source>
</evidence>
<keyword evidence="4" id="KW-0762">Sugar transport</keyword>
<evidence type="ECO:0000313" key="12">
    <source>
        <dbReference type="Proteomes" id="UP000051870"/>
    </source>
</evidence>
<proteinExistence type="predicted"/>
<keyword evidence="3" id="KW-1003">Cell membrane</keyword>
<dbReference type="EC" id="3.6.3.17" evidence="11"/>
<evidence type="ECO:0000256" key="9">
    <source>
        <dbReference type="ARBA" id="ARBA00023136"/>
    </source>
</evidence>
<feature type="domain" description="ABC transporter" evidence="10">
    <location>
        <begin position="19"/>
        <end position="254"/>
    </location>
</feature>
<dbReference type="EMBL" id="CYTW01000002">
    <property type="protein sequence ID" value="CUJ97889.1"/>
    <property type="molecule type" value="Genomic_DNA"/>
</dbReference>